<gene>
    <name evidence="3" type="ORF">QYF61_016193</name>
</gene>
<name>A0AAN7RKS7_MYCAM</name>
<dbReference type="AlphaFoldDB" id="A0AAN7RKS7"/>
<keyword evidence="4" id="KW-1185">Reference proteome</keyword>
<comment type="similarity">
    <text evidence="1">Belongs to the UPF0449 family.</text>
</comment>
<dbReference type="PANTHER" id="PTHR34766:SF1">
    <property type="entry name" value="UPF0449 PROTEIN C19ORF25"/>
    <property type="match status" value="1"/>
</dbReference>
<evidence type="ECO:0000313" key="3">
    <source>
        <dbReference type="EMBL" id="KAK4807962.1"/>
    </source>
</evidence>
<dbReference type="Proteomes" id="UP001333110">
    <property type="component" value="Unassembled WGS sequence"/>
</dbReference>
<reference evidence="3 4" key="1">
    <citation type="journal article" date="2023" name="J. Hered.">
        <title>Chromosome-level genome of the wood stork (Mycteria americana) provides insight into avian chromosome evolution.</title>
        <authorList>
            <person name="Flamio R. Jr."/>
            <person name="Ramstad K.M."/>
        </authorList>
    </citation>
    <scope>NUCLEOTIDE SEQUENCE [LARGE SCALE GENOMIC DNA]</scope>
    <source>
        <strain evidence="3">JAX WOST 10</strain>
    </source>
</reference>
<sequence>MSSKAKRVLPTRPEPPSAEQILADVRGTHPADPVFLLPAEPRRDHGPSPGESPGWGRARRGGSPGPAGQEAAAEERERLYRQSRCYVEMNQRLQEARERLRERREELRRAGAALERGVSEMRQKAF</sequence>
<proteinExistence type="inferred from homology"/>
<evidence type="ECO:0000256" key="2">
    <source>
        <dbReference type="SAM" id="MobiDB-lite"/>
    </source>
</evidence>
<dbReference type="PANTHER" id="PTHR34766">
    <property type="entry name" value="UPF0449 PROTEIN C19ORF25"/>
    <property type="match status" value="1"/>
</dbReference>
<feature type="compositionally biased region" description="Basic and acidic residues" evidence="2">
    <location>
        <begin position="98"/>
        <end position="109"/>
    </location>
</feature>
<dbReference type="EMBL" id="JAUNZN010000026">
    <property type="protein sequence ID" value="KAK4807962.1"/>
    <property type="molecule type" value="Genomic_DNA"/>
</dbReference>
<dbReference type="Pfam" id="PF15136">
    <property type="entry name" value="UPF0449"/>
    <property type="match status" value="1"/>
</dbReference>
<dbReference type="InterPro" id="IPR028227">
    <property type="entry name" value="UPF0449"/>
</dbReference>
<feature type="region of interest" description="Disordered" evidence="2">
    <location>
        <begin position="98"/>
        <end position="126"/>
    </location>
</feature>
<evidence type="ECO:0000256" key="1">
    <source>
        <dbReference type="ARBA" id="ARBA00006137"/>
    </source>
</evidence>
<evidence type="ECO:0000313" key="4">
    <source>
        <dbReference type="Proteomes" id="UP001333110"/>
    </source>
</evidence>
<accession>A0AAN7RKS7</accession>
<feature type="region of interest" description="Disordered" evidence="2">
    <location>
        <begin position="1"/>
        <end position="76"/>
    </location>
</feature>
<comment type="caution">
    <text evidence="3">The sequence shown here is derived from an EMBL/GenBank/DDBJ whole genome shotgun (WGS) entry which is preliminary data.</text>
</comment>
<protein>
    <recommendedName>
        <fullName evidence="5">CS025 protein</fullName>
    </recommendedName>
</protein>
<organism evidence="3 4">
    <name type="scientific">Mycteria americana</name>
    <name type="common">Wood stork</name>
    <dbReference type="NCBI Taxonomy" id="33587"/>
    <lineage>
        <taxon>Eukaryota</taxon>
        <taxon>Metazoa</taxon>
        <taxon>Chordata</taxon>
        <taxon>Craniata</taxon>
        <taxon>Vertebrata</taxon>
        <taxon>Euteleostomi</taxon>
        <taxon>Archelosauria</taxon>
        <taxon>Archosauria</taxon>
        <taxon>Dinosauria</taxon>
        <taxon>Saurischia</taxon>
        <taxon>Theropoda</taxon>
        <taxon>Coelurosauria</taxon>
        <taxon>Aves</taxon>
        <taxon>Neognathae</taxon>
        <taxon>Neoaves</taxon>
        <taxon>Aequornithes</taxon>
        <taxon>Ciconiiformes</taxon>
        <taxon>Ciconiidae</taxon>
        <taxon>Mycteria</taxon>
    </lineage>
</organism>
<feature type="compositionally biased region" description="Basic and acidic residues" evidence="2">
    <location>
        <begin position="117"/>
        <end position="126"/>
    </location>
</feature>
<evidence type="ECO:0008006" key="5">
    <source>
        <dbReference type="Google" id="ProtNLM"/>
    </source>
</evidence>